<dbReference type="GO" id="GO:0003723">
    <property type="term" value="F:RNA binding"/>
    <property type="evidence" value="ECO:0007669"/>
    <property type="project" value="UniProtKB-KW"/>
</dbReference>
<dbReference type="Proteomes" id="UP000641137">
    <property type="component" value="Unassembled WGS sequence"/>
</dbReference>
<dbReference type="Pfam" id="PF01479">
    <property type="entry name" value="S4"/>
    <property type="match status" value="1"/>
</dbReference>
<dbReference type="SUPFAM" id="SSF55174">
    <property type="entry name" value="Alpha-L RNA-binding motif"/>
    <property type="match status" value="1"/>
</dbReference>
<feature type="domain" description="RNA-binding S4" evidence="3">
    <location>
        <begin position="6"/>
        <end position="71"/>
    </location>
</feature>
<proteinExistence type="predicted"/>
<gene>
    <name evidence="4" type="ORF">GCM10010136_28550</name>
</gene>
<sequence>MQSDRQRIDKWLFFTRVVKSRTLAAELASSGRIRVNREKIDKPGYSIKLGDVLTIALDHRVLVYRVLDLGERRGPAPEAQMLYEDLSPPIEPRNKLSLAEPAPVKTGGDWKQARREVDRLKRSNDF</sequence>
<comment type="caution">
    <text evidence="4">The sequence shown here is derived from an EMBL/GenBank/DDBJ whole genome shotgun (WGS) entry which is preliminary data.</text>
</comment>
<protein>
    <submittedName>
        <fullName evidence="4">RNA-binding protein S4</fullName>
    </submittedName>
</protein>
<keyword evidence="5" id="KW-1185">Reference proteome</keyword>
<reference evidence="4" key="2">
    <citation type="submission" date="2020-09" db="EMBL/GenBank/DDBJ databases">
        <authorList>
            <person name="Sun Q."/>
            <person name="Kim S."/>
        </authorList>
    </citation>
    <scope>NUCLEOTIDE SEQUENCE</scope>
    <source>
        <strain evidence="4">KCTC 42097</strain>
    </source>
</reference>
<dbReference type="SMART" id="SM00363">
    <property type="entry name" value="S4"/>
    <property type="match status" value="1"/>
</dbReference>
<keyword evidence="1" id="KW-0694">RNA-binding</keyword>
<reference evidence="4" key="1">
    <citation type="journal article" date="2014" name="Int. J. Syst. Evol. Microbiol.">
        <title>Complete genome sequence of Corynebacterium casei LMG S-19264T (=DSM 44701T), isolated from a smear-ripened cheese.</title>
        <authorList>
            <consortium name="US DOE Joint Genome Institute (JGI-PGF)"/>
            <person name="Walter F."/>
            <person name="Albersmeier A."/>
            <person name="Kalinowski J."/>
            <person name="Ruckert C."/>
        </authorList>
    </citation>
    <scope>NUCLEOTIDE SEQUENCE</scope>
    <source>
        <strain evidence="4">KCTC 42097</strain>
    </source>
</reference>
<dbReference type="EMBL" id="BMZO01000009">
    <property type="protein sequence ID" value="GHC77198.1"/>
    <property type="molecule type" value="Genomic_DNA"/>
</dbReference>
<feature type="region of interest" description="Disordered" evidence="2">
    <location>
        <begin position="92"/>
        <end position="126"/>
    </location>
</feature>
<evidence type="ECO:0000313" key="4">
    <source>
        <dbReference type="EMBL" id="GHC77198.1"/>
    </source>
</evidence>
<evidence type="ECO:0000256" key="1">
    <source>
        <dbReference type="PROSITE-ProRule" id="PRU00182"/>
    </source>
</evidence>
<name>A0A8J3DKR6_9HYPH</name>
<dbReference type="CDD" id="cd00165">
    <property type="entry name" value="S4"/>
    <property type="match status" value="1"/>
</dbReference>
<evidence type="ECO:0000313" key="5">
    <source>
        <dbReference type="Proteomes" id="UP000641137"/>
    </source>
</evidence>
<accession>A0A8J3DKR6</accession>
<dbReference type="AlphaFoldDB" id="A0A8J3DKR6"/>
<dbReference type="RefSeq" id="WP_189491505.1">
    <property type="nucleotide sequence ID" value="NZ_BMZO01000009.1"/>
</dbReference>
<dbReference type="PROSITE" id="PS50889">
    <property type="entry name" value="S4"/>
    <property type="match status" value="1"/>
</dbReference>
<evidence type="ECO:0000259" key="3">
    <source>
        <dbReference type="SMART" id="SM00363"/>
    </source>
</evidence>
<dbReference type="Gene3D" id="3.10.290.10">
    <property type="entry name" value="RNA-binding S4 domain"/>
    <property type="match status" value="1"/>
</dbReference>
<dbReference type="InterPro" id="IPR036986">
    <property type="entry name" value="S4_RNA-bd_sf"/>
</dbReference>
<feature type="compositionally biased region" description="Basic and acidic residues" evidence="2">
    <location>
        <begin position="111"/>
        <end position="126"/>
    </location>
</feature>
<organism evidence="4 5">
    <name type="scientific">Limoniibacter endophyticus</name>
    <dbReference type="NCBI Taxonomy" id="1565040"/>
    <lineage>
        <taxon>Bacteria</taxon>
        <taxon>Pseudomonadati</taxon>
        <taxon>Pseudomonadota</taxon>
        <taxon>Alphaproteobacteria</taxon>
        <taxon>Hyphomicrobiales</taxon>
        <taxon>Bartonellaceae</taxon>
        <taxon>Limoniibacter</taxon>
    </lineage>
</organism>
<dbReference type="InterPro" id="IPR002942">
    <property type="entry name" value="S4_RNA-bd"/>
</dbReference>
<evidence type="ECO:0000256" key="2">
    <source>
        <dbReference type="SAM" id="MobiDB-lite"/>
    </source>
</evidence>